<reference evidence="1 2" key="1">
    <citation type="submission" date="2016-10" db="EMBL/GenBank/DDBJ databases">
        <title>Flavobacterium gilvum sp. nov., isolated from stream water.</title>
        <authorList>
            <person name="Shin S.-K."/>
            <person name="Cho Y.-J."/>
            <person name="Yi H."/>
        </authorList>
    </citation>
    <scope>NUCLEOTIDE SEQUENCE [LARGE SCALE GENOMIC DNA]</scope>
    <source>
        <strain evidence="1 2">EM1308</strain>
    </source>
</reference>
<keyword evidence="2" id="KW-1185">Reference proteome</keyword>
<evidence type="ECO:0008006" key="3">
    <source>
        <dbReference type="Google" id="ProtNLM"/>
    </source>
</evidence>
<dbReference type="Gene3D" id="1.25.40.390">
    <property type="match status" value="1"/>
</dbReference>
<name>A0AAC9I620_9FLAO</name>
<dbReference type="InterPro" id="IPR041662">
    <property type="entry name" value="SusD-like_2"/>
</dbReference>
<dbReference type="AlphaFoldDB" id="A0AAC9I620"/>
<proteinExistence type="predicted"/>
<evidence type="ECO:0000313" key="1">
    <source>
        <dbReference type="EMBL" id="AOW11104.1"/>
    </source>
</evidence>
<dbReference type="PROSITE" id="PS51257">
    <property type="entry name" value="PROKAR_LIPOPROTEIN"/>
    <property type="match status" value="1"/>
</dbReference>
<dbReference type="SUPFAM" id="SSF48452">
    <property type="entry name" value="TPR-like"/>
    <property type="match status" value="1"/>
</dbReference>
<evidence type="ECO:0000313" key="2">
    <source>
        <dbReference type="Proteomes" id="UP000175968"/>
    </source>
</evidence>
<dbReference type="KEGG" id="fgl:EM308_17345"/>
<organism evidence="1 2">
    <name type="scientific">Flavobacterium gilvum</name>
    <dbReference type="NCBI Taxonomy" id="1492737"/>
    <lineage>
        <taxon>Bacteria</taxon>
        <taxon>Pseudomonadati</taxon>
        <taxon>Bacteroidota</taxon>
        <taxon>Flavobacteriia</taxon>
        <taxon>Flavobacteriales</taxon>
        <taxon>Flavobacteriaceae</taxon>
        <taxon>Flavobacterium</taxon>
    </lineage>
</organism>
<sequence>MKKIIYVLGILFLTAACNEDSLADLNTDTKNPLEVPANTLFVTAQKNIVDEMTTPNYNMNIYRLVCQQWTETTYVDESNYNWTGRSISDNHWKNFYALPLADLDKAKEIIEKQVFSSYQTTLIAQQKNQLALIDLLTCYSYTILVDTFGDVPYNEALLGSENYLPKYDKSLDIYKNLIVRIDNDLAKIDVNHGAFGSSDFIGNDDMNQWIKFANCLKLKIGINLKASGLANSIADAAIISASKNVITSNDQNIKFVYENSGPNTNPVFRELSARNDFVVTETIVNHLVGKNDPRVTEYFADNKIPYVGGKVGVKNSYSKFTHVSDKIRQPNFPSTLFDLAETEFLLAEAVERGIAVGGTAQDHYNKAITASMKDWEIADADITAYLAQPNVAYTTAASTWQQKIGEQAWYALFNRGFEAYTSTRRLNYPVLNAPASADPAANGQVPSRMQYPTREQTLNPTNYNAAAKSIGGDLLTTKIFWDVN</sequence>
<protein>
    <recommendedName>
        <fullName evidence="3">SusD/RagB family nutrient-binding outer membrane lipoprotein</fullName>
    </recommendedName>
</protein>
<dbReference type="Pfam" id="PF12771">
    <property type="entry name" value="SusD-like_2"/>
    <property type="match status" value="1"/>
</dbReference>
<dbReference type="EMBL" id="CP017479">
    <property type="protein sequence ID" value="AOW11104.1"/>
    <property type="molecule type" value="Genomic_DNA"/>
</dbReference>
<dbReference type="Proteomes" id="UP000175968">
    <property type="component" value="Chromosome"/>
</dbReference>
<dbReference type="InterPro" id="IPR011990">
    <property type="entry name" value="TPR-like_helical_dom_sf"/>
</dbReference>
<dbReference type="RefSeq" id="WP_035633116.1">
    <property type="nucleotide sequence ID" value="NZ_CP017479.1"/>
</dbReference>
<gene>
    <name evidence="1" type="ORF">EM308_17345</name>
</gene>
<accession>A0AAC9I620</accession>